<dbReference type="Proteomes" id="UP000291107">
    <property type="component" value="Unassembled WGS sequence"/>
</dbReference>
<protein>
    <submittedName>
        <fullName evidence="2">Uncharacterized protein</fullName>
    </submittedName>
</protein>
<evidence type="ECO:0000256" key="1">
    <source>
        <dbReference type="SAM" id="MobiDB-lite"/>
    </source>
</evidence>
<dbReference type="AlphaFoldDB" id="A0A4Q4KYA7"/>
<feature type="region of interest" description="Disordered" evidence="1">
    <location>
        <begin position="1"/>
        <end position="39"/>
    </location>
</feature>
<accession>A0A4Q4KYA7</accession>
<evidence type="ECO:0000313" key="2">
    <source>
        <dbReference type="EMBL" id="RYM39132.1"/>
    </source>
</evidence>
<name>A0A4Q4KYA7_9PSED</name>
<sequence length="83" mass="8698">MARGFIPAGPRSGPSFGSGKTGLLRSPAGINPLATDNPSPQSLLLIRCALSAVRSCLLLRCCRESTGQSSRPLRPVGGHTHWC</sequence>
<dbReference type="EMBL" id="SEUB01000008">
    <property type="protein sequence ID" value="RYM39132.1"/>
    <property type="molecule type" value="Genomic_DNA"/>
</dbReference>
<organism evidence="2 3">
    <name type="scientific">Pseudomonas koreensis</name>
    <dbReference type="NCBI Taxonomy" id="198620"/>
    <lineage>
        <taxon>Bacteria</taxon>
        <taxon>Pseudomonadati</taxon>
        <taxon>Pseudomonadota</taxon>
        <taxon>Gammaproteobacteria</taxon>
        <taxon>Pseudomonadales</taxon>
        <taxon>Pseudomonadaceae</taxon>
        <taxon>Pseudomonas</taxon>
    </lineage>
</organism>
<reference evidence="2 3" key="1">
    <citation type="submission" date="2019-02" db="EMBL/GenBank/DDBJ databases">
        <title>Genome of Pseudomonas korensis isolated from heavy metal contaminated environment.</title>
        <authorList>
            <person name="Ayangbenro A.S."/>
            <person name="Babalola O."/>
        </authorList>
    </citation>
    <scope>NUCLEOTIDE SEQUENCE [LARGE SCALE GENOMIC DNA]</scope>
    <source>
        <strain evidence="2 3">AB36</strain>
    </source>
</reference>
<proteinExistence type="predicted"/>
<evidence type="ECO:0000313" key="3">
    <source>
        <dbReference type="Proteomes" id="UP000291107"/>
    </source>
</evidence>
<gene>
    <name evidence="2" type="ORF">EVS84_20870</name>
</gene>
<comment type="caution">
    <text evidence="2">The sequence shown here is derived from an EMBL/GenBank/DDBJ whole genome shotgun (WGS) entry which is preliminary data.</text>
</comment>